<evidence type="ECO:0000313" key="2">
    <source>
        <dbReference type="Proteomes" id="UP000006575"/>
    </source>
</evidence>
<sequence length="244" mass="27033">MLQAVISSKAGRFPVANGEESVSWRKAFRISEDLLTASVFGRLAYLDDEVLWRIMRRTFGAPLPDLRVAELEDIAFWPKWSDAIEDDGKVEPDVFLDFKLGDPATPVRLIVEAKLWKYPSQAARQWAREWVAYHDANGDDGHAVFLCAIGGLGGKIDVTVERIAAEVSALGHEIKVAAAGWDNLLDALEEERLKPMPRATTRIIDDVVAALGLADYQHLKLPGAMARNARPWNPSASAALRDFK</sequence>
<reference evidence="1 2" key="1">
    <citation type="journal article" date="2006" name="Genome Biol.">
        <title>The genome of Rhizobium leguminosarum has recognizable core and accessory components.</title>
        <authorList>
            <person name="Young J.W."/>
            <person name="Crossman L.C."/>
            <person name="Johnston A.W.B."/>
            <person name="Thomson N.R."/>
            <person name="Ghazoui Z.F."/>
            <person name="Hull K.H."/>
            <person name="Wexler M."/>
            <person name="Curson A.R.J."/>
            <person name="Todd J.D."/>
            <person name="Poole P.S."/>
            <person name="Mauchline T.H."/>
            <person name="East A.K."/>
            <person name="Quail M.A."/>
            <person name="Churcher C."/>
            <person name="Arrowsmith C."/>
            <person name="Cherevach A."/>
            <person name="Chillingworth T."/>
            <person name="Clarke K."/>
            <person name="Cronin A."/>
            <person name="Davis P."/>
            <person name="Fraser A."/>
            <person name="Hance Z."/>
            <person name="Hauser H."/>
            <person name="Jagels K."/>
            <person name="Moule S."/>
            <person name="Mungall K."/>
            <person name="Norbertczak H."/>
            <person name="Rabbinowitsch E."/>
            <person name="Sanders M."/>
            <person name="Simmonds M."/>
            <person name="Whitehead S."/>
            <person name="Parkhill J."/>
        </authorList>
    </citation>
    <scope>NUCLEOTIDE SEQUENCE [LARGE SCALE GENOMIC DNA]</scope>
    <source>
        <strain evidence="2">DSM 114642 / LMG 32736 / 3841</strain>
    </source>
</reference>
<organism evidence="1 2">
    <name type="scientific">Rhizobium johnstonii (strain DSM 114642 / LMG 32736 / 3841)</name>
    <name type="common">Rhizobium leguminosarum bv. viciae</name>
    <dbReference type="NCBI Taxonomy" id="216596"/>
    <lineage>
        <taxon>Bacteria</taxon>
        <taxon>Pseudomonadati</taxon>
        <taxon>Pseudomonadota</taxon>
        <taxon>Alphaproteobacteria</taxon>
        <taxon>Hyphomicrobiales</taxon>
        <taxon>Rhizobiaceae</taxon>
        <taxon>Rhizobium/Agrobacterium group</taxon>
        <taxon>Rhizobium</taxon>
        <taxon>Rhizobium johnstonii</taxon>
    </lineage>
</organism>
<dbReference type="EnsemblBacteria" id="CAK07622">
    <property type="protein sequence ID" value="CAK07622"/>
    <property type="gene ID" value="RL2129"/>
</dbReference>
<dbReference type="Proteomes" id="UP000006575">
    <property type="component" value="Chromosome"/>
</dbReference>
<dbReference type="KEGG" id="rle:RL2129"/>
<dbReference type="RefSeq" id="WP_011651732.1">
    <property type="nucleotide sequence ID" value="NC_008380.1"/>
</dbReference>
<dbReference type="EMBL" id="AM236080">
    <property type="protein sequence ID" value="CAK07622.1"/>
    <property type="molecule type" value="Genomic_DNA"/>
</dbReference>
<dbReference type="eggNOG" id="ENOG5032ZIY">
    <property type="taxonomic scope" value="Bacteria"/>
</dbReference>
<dbReference type="AlphaFoldDB" id="Q1MHE2"/>
<accession>Q1MHE2</accession>
<evidence type="ECO:0000313" key="1">
    <source>
        <dbReference type="EMBL" id="CAK07622.1"/>
    </source>
</evidence>
<keyword evidence="2" id="KW-1185">Reference proteome</keyword>
<dbReference type="GeneID" id="303207144"/>
<dbReference type="HOGENOM" id="CLU_1085344_0_0_5"/>
<protein>
    <submittedName>
        <fullName evidence="1">Uncharacterized protein</fullName>
    </submittedName>
</protein>
<name>Q1MHE2_RHIJ3</name>
<gene>
    <name evidence="1" type="ordered locus">RL2129</name>
</gene>
<proteinExistence type="predicted"/>